<sequence length="128" mass="14147">MAIMRSPDQAFWYDTGRMNSAGKQPNTALGRKSILPLSPAILGSVASLFACRKISTSILSIAGDSRESHEEATEELPRKAKFFFSAAVETWDAEFYVKVDDNINIQLGESNGMNLNGGNLEIHKRFSY</sequence>
<organism evidence="1 2">
    <name type="scientific">Carex littledalei</name>
    <dbReference type="NCBI Taxonomy" id="544730"/>
    <lineage>
        <taxon>Eukaryota</taxon>
        <taxon>Viridiplantae</taxon>
        <taxon>Streptophyta</taxon>
        <taxon>Embryophyta</taxon>
        <taxon>Tracheophyta</taxon>
        <taxon>Spermatophyta</taxon>
        <taxon>Magnoliopsida</taxon>
        <taxon>Liliopsida</taxon>
        <taxon>Poales</taxon>
        <taxon>Cyperaceae</taxon>
        <taxon>Cyperoideae</taxon>
        <taxon>Cariceae</taxon>
        <taxon>Carex</taxon>
        <taxon>Carex subgen. Euthyceras</taxon>
    </lineage>
</organism>
<comment type="caution">
    <text evidence="1">The sequence shown here is derived from an EMBL/GenBank/DDBJ whole genome shotgun (WGS) entry which is preliminary data.</text>
</comment>
<keyword evidence="1" id="KW-0328">Glycosyltransferase</keyword>
<keyword evidence="1" id="KW-0808">Transferase</keyword>
<proteinExistence type="predicted"/>
<gene>
    <name evidence="1" type="ORF">FCM35_KLT15208</name>
</gene>
<name>A0A833QGI8_9POAL</name>
<protein>
    <submittedName>
        <fullName evidence="1">Putative beta-1,3-galactosyltransferase 10 isoform X2</fullName>
    </submittedName>
</protein>
<dbReference type="GO" id="GO:0016757">
    <property type="term" value="F:glycosyltransferase activity"/>
    <property type="evidence" value="ECO:0007669"/>
    <property type="project" value="UniProtKB-KW"/>
</dbReference>
<dbReference type="AlphaFoldDB" id="A0A833QGI8"/>
<evidence type="ECO:0000313" key="2">
    <source>
        <dbReference type="Proteomes" id="UP000623129"/>
    </source>
</evidence>
<dbReference type="UniPathway" id="UPA00378"/>
<evidence type="ECO:0000313" key="1">
    <source>
        <dbReference type="EMBL" id="KAF3320512.1"/>
    </source>
</evidence>
<accession>A0A833QGI8</accession>
<keyword evidence="2" id="KW-1185">Reference proteome</keyword>
<reference evidence="1" key="1">
    <citation type="submission" date="2020-01" db="EMBL/GenBank/DDBJ databases">
        <title>Genome sequence of Kobresia littledalei, the first chromosome-level genome in the family Cyperaceae.</title>
        <authorList>
            <person name="Qu G."/>
        </authorList>
    </citation>
    <scope>NUCLEOTIDE SEQUENCE</scope>
    <source>
        <strain evidence="1">C.B.Clarke</strain>
        <tissue evidence="1">Leaf</tissue>
    </source>
</reference>
<dbReference type="OrthoDB" id="1696206at2759"/>
<dbReference type="EMBL" id="SWLB01000029">
    <property type="protein sequence ID" value="KAF3320512.1"/>
    <property type="molecule type" value="Genomic_DNA"/>
</dbReference>
<dbReference type="Proteomes" id="UP000623129">
    <property type="component" value="Unassembled WGS sequence"/>
</dbReference>